<dbReference type="GO" id="GO:0016987">
    <property type="term" value="F:sigma factor activity"/>
    <property type="evidence" value="ECO:0007669"/>
    <property type="project" value="UniProtKB-KW"/>
</dbReference>
<dbReference type="SUPFAM" id="SSF88659">
    <property type="entry name" value="Sigma3 and sigma4 domains of RNA polymerase sigma factors"/>
    <property type="match status" value="2"/>
</dbReference>
<dbReference type="InterPro" id="IPR014322">
    <property type="entry name" value="RNA_pol_sigma-B/F/G"/>
</dbReference>
<gene>
    <name evidence="6" type="ORF">OHV25_34040</name>
</gene>
<dbReference type="InterPro" id="IPR000943">
    <property type="entry name" value="RNA_pol_sigma70"/>
</dbReference>
<reference evidence="6" key="1">
    <citation type="submission" date="2022-10" db="EMBL/GenBank/DDBJ databases">
        <title>The complete genomes of actinobacterial strains from the NBC collection.</title>
        <authorList>
            <person name="Joergensen T.S."/>
            <person name="Alvarez Arevalo M."/>
            <person name="Sterndorff E.B."/>
            <person name="Faurdal D."/>
            <person name="Vuksanovic O."/>
            <person name="Mourched A.-S."/>
            <person name="Charusanti P."/>
            <person name="Shaw S."/>
            <person name="Blin K."/>
            <person name="Weber T."/>
        </authorList>
    </citation>
    <scope>NUCLEOTIDE SEQUENCE</scope>
    <source>
        <strain evidence="6">NBC_00060</strain>
    </source>
</reference>
<evidence type="ECO:0000256" key="1">
    <source>
        <dbReference type="ARBA" id="ARBA00023015"/>
    </source>
</evidence>
<keyword evidence="1" id="KW-0805">Transcription regulation</keyword>
<name>A0AAU2H8Q1_9ACTN</name>
<dbReference type="Gene3D" id="1.20.120.1810">
    <property type="match status" value="1"/>
</dbReference>
<organism evidence="6">
    <name type="scientific">Streptomyces sp. NBC_00060</name>
    <dbReference type="NCBI Taxonomy" id="2975636"/>
    <lineage>
        <taxon>Bacteria</taxon>
        <taxon>Bacillati</taxon>
        <taxon>Actinomycetota</taxon>
        <taxon>Actinomycetes</taxon>
        <taxon>Kitasatosporales</taxon>
        <taxon>Streptomycetaceae</taxon>
        <taxon>Streptomyces</taxon>
    </lineage>
</organism>
<keyword evidence="2" id="KW-0731">Sigma factor</keyword>
<dbReference type="NCBIfam" id="TIGR02980">
    <property type="entry name" value="SigBFG"/>
    <property type="match status" value="1"/>
</dbReference>
<dbReference type="InterPro" id="IPR007624">
    <property type="entry name" value="RNA_pol_sigma70_r3"/>
</dbReference>
<dbReference type="GO" id="GO:0006352">
    <property type="term" value="P:DNA-templated transcription initiation"/>
    <property type="evidence" value="ECO:0007669"/>
    <property type="project" value="InterPro"/>
</dbReference>
<dbReference type="InterPro" id="IPR007630">
    <property type="entry name" value="RNA_pol_sigma70_r4"/>
</dbReference>
<dbReference type="NCBIfam" id="TIGR02937">
    <property type="entry name" value="sigma70-ECF"/>
    <property type="match status" value="1"/>
</dbReference>
<evidence type="ECO:0000256" key="2">
    <source>
        <dbReference type="ARBA" id="ARBA00023082"/>
    </source>
</evidence>
<dbReference type="InterPro" id="IPR036388">
    <property type="entry name" value="WH-like_DNA-bd_sf"/>
</dbReference>
<proteinExistence type="predicted"/>
<evidence type="ECO:0000313" key="6">
    <source>
        <dbReference type="EMBL" id="WTU44246.1"/>
    </source>
</evidence>
<evidence type="ECO:0000256" key="4">
    <source>
        <dbReference type="ARBA" id="ARBA00023163"/>
    </source>
</evidence>
<dbReference type="InterPro" id="IPR007627">
    <property type="entry name" value="RNA_pol_sigma70_r2"/>
</dbReference>
<dbReference type="GO" id="GO:0003677">
    <property type="term" value="F:DNA binding"/>
    <property type="evidence" value="ECO:0007669"/>
    <property type="project" value="UniProtKB-KW"/>
</dbReference>
<evidence type="ECO:0000256" key="3">
    <source>
        <dbReference type="ARBA" id="ARBA00023125"/>
    </source>
</evidence>
<dbReference type="SUPFAM" id="SSF88946">
    <property type="entry name" value="Sigma2 domain of RNA polymerase sigma factors"/>
    <property type="match status" value="1"/>
</dbReference>
<dbReference type="Gene3D" id="1.10.10.10">
    <property type="entry name" value="Winged helix-like DNA-binding domain superfamily/Winged helix DNA-binding domain"/>
    <property type="match status" value="2"/>
</dbReference>
<dbReference type="InterPro" id="IPR013324">
    <property type="entry name" value="RNA_pol_sigma_r3/r4-like"/>
</dbReference>
<dbReference type="PROSITE" id="PS00715">
    <property type="entry name" value="SIGMA70_1"/>
    <property type="match status" value="1"/>
</dbReference>
<dbReference type="InterPro" id="IPR014284">
    <property type="entry name" value="RNA_pol_sigma-70_dom"/>
</dbReference>
<dbReference type="CDD" id="cd06171">
    <property type="entry name" value="Sigma70_r4"/>
    <property type="match status" value="1"/>
</dbReference>
<dbReference type="PANTHER" id="PTHR30385:SF4">
    <property type="entry name" value="RNA POLYMERASE SIGMA-E FACTOR"/>
    <property type="match status" value="1"/>
</dbReference>
<dbReference type="Pfam" id="PF04545">
    <property type="entry name" value="Sigma70_r4"/>
    <property type="match status" value="1"/>
</dbReference>
<dbReference type="InterPro" id="IPR013325">
    <property type="entry name" value="RNA_pol_sigma_r2"/>
</dbReference>
<dbReference type="Pfam" id="PF04539">
    <property type="entry name" value="Sigma70_r3"/>
    <property type="match status" value="1"/>
</dbReference>
<keyword evidence="3" id="KW-0238">DNA-binding</keyword>
<dbReference type="Pfam" id="PF04542">
    <property type="entry name" value="Sigma70_r2"/>
    <property type="match status" value="1"/>
</dbReference>
<evidence type="ECO:0000259" key="5">
    <source>
        <dbReference type="PROSITE" id="PS00715"/>
    </source>
</evidence>
<dbReference type="EMBL" id="CP108253">
    <property type="protein sequence ID" value="WTU44246.1"/>
    <property type="molecule type" value="Genomic_DNA"/>
</dbReference>
<feature type="domain" description="RNA polymerase sigma-70" evidence="5">
    <location>
        <begin position="96"/>
        <end position="109"/>
    </location>
</feature>
<dbReference type="PANTHER" id="PTHR30385">
    <property type="entry name" value="SIGMA FACTOR F FLAGELLAR"/>
    <property type="match status" value="1"/>
</dbReference>
<dbReference type="PRINTS" id="PR00046">
    <property type="entry name" value="SIGMA70FCT"/>
</dbReference>
<dbReference type="AlphaFoldDB" id="A0AAU2H8Q1"/>
<keyword evidence="4" id="KW-0804">Transcription</keyword>
<accession>A0AAU2H8Q1</accession>
<protein>
    <submittedName>
        <fullName evidence="6">SigB/SigF/SigG family RNA polymerase sigma factor</fullName>
    </submittedName>
</protein>
<sequence>MPTARQDTIRTEPPPVAPAATVRSRALDGIPEVARPQALSTDDARSLSETMFRRLAELDEGTPEHAYVRNTLVELNLSLVRFAARRFRDRAEPMEDIVQVGTIGLIKAINRFDVERGVEFSSFALPTITGEMKRFFRDTSWAVQVPRRLQELRLRLAGALEVLGQELGRPPTTAELAVHLGVTEAEVVEGEQAANGYMARSLDIPDDDTGAAAGLMRRLGEEEGAFDVVDSLESLKPLIAGLTDRERTLLSLRFGEELTQAEIGARVGLSQMHVSRLLAQILERLREGLLEDGPEAVTAE</sequence>